<keyword evidence="3 9" id="KW-0812">Transmembrane</keyword>
<keyword evidence="5 9" id="KW-1133">Transmembrane helix</keyword>
<dbReference type="PANTHER" id="PTHR24286:SF189">
    <property type="entry name" value="CYTOCHROME P450, FAMILY 722, SUBFAMILY A, POLYPEPTIDE 1"/>
    <property type="match status" value="1"/>
</dbReference>
<evidence type="ECO:0000313" key="10">
    <source>
        <dbReference type="EMBL" id="OMO75218.1"/>
    </source>
</evidence>
<dbReference type="InterPro" id="IPR017972">
    <property type="entry name" value="Cyt_P450_CS"/>
</dbReference>
<keyword evidence="8" id="KW-0560">Oxidoreductase</keyword>
<gene>
    <name evidence="10" type="ORF">COLO4_26260</name>
</gene>
<dbReference type="STRING" id="93759.A0A1R3HY06"/>
<dbReference type="GO" id="GO:0016705">
    <property type="term" value="F:oxidoreductase activity, acting on paired donors, with incorporation or reduction of molecular oxygen"/>
    <property type="evidence" value="ECO:0007669"/>
    <property type="project" value="InterPro"/>
</dbReference>
<feature type="transmembrane region" description="Helical" evidence="9">
    <location>
        <begin position="9"/>
        <end position="32"/>
    </location>
</feature>
<protein>
    <submittedName>
        <fullName evidence="10">Cytochrome P450</fullName>
    </submittedName>
</protein>
<dbReference type="InterPro" id="IPR036396">
    <property type="entry name" value="Cyt_P450_sf"/>
</dbReference>
<evidence type="ECO:0000256" key="4">
    <source>
        <dbReference type="ARBA" id="ARBA00022723"/>
    </source>
</evidence>
<keyword evidence="11" id="KW-1185">Reference proteome</keyword>
<dbReference type="Gene3D" id="1.10.630.10">
    <property type="entry name" value="Cytochrome P450"/>
    <property type="match status" value="1"/>
</dbReference>
<dbReference type="PROSITE" id="PS00086">
    <property type="entry name" value="CYTOCHROME_P450"/>
    <property type="match status" value="1"/>
</dbReference>
<evidence type="ECO:0000256" key="1">
    <source>
        <dbReference type="ARBA" id="ARBA00004167"/>
    </source>
</evidence>
<evidence type="ECO:0000256" key="5">
    <source>
        <dbReference type="ARBA" id="ARBA00022989"/>
    </source>
</evidence>
<evidence type="ECO:0000256" key="7">
    <source>
        <dbReference type="PIRSR" id="PIRSR602401-1"/>
    </source>
</evidence>
<dbReference type="GO" id="GO:0016125">
    <property type="term" value="P:sterol metabolic process"/>
    <property type="evidence" value="ECO:0007669"/>
    <property type="project" value="TreeGrafter"/>
</dbReference>
<evidence type="ECO:0000256" key="6">
    <source>
        <dbReference type="ARBA" id="ARBA00023004"/>
    </source>
</evidence>
<accession>A0A1R3HY06</accession>
<dbReference type="PRINTS" id="PR00385">
    <property type="entry name" value="P450"/>
</dbReference>
<dbReference type="GO" id="GO:0010268">
    <property type="term" value="P:brassinosteroid homeostasis"/>
    <property type="evidence" value="ECO:0007669"/>
    <property type="project" value="TreeGrafter"/>
</dbReference>
<dbReference type="Proteomes" id="UP000187203">
    <property type="component" value="Unassembled WGS sequence"/>
</dbReference>
<dbReference type="GO" id="GO:0016020">
    <property type="term" value="C:membrane"/>
    <property type="evidence" value="ECO:0007669"/>
    <property type="project" value="UniProtKB-SubCell"/>
</dbReference>
<comment type="similarity">
    <text evidence="2 8">Belongs to the cytochrome P450 family.</text>
</comment>
<comment type="caution">
    <text evidence="10">The sequence shown here is derived from an EMBL/GenBank/DDBJ whole genome shotgun (WGS) entry which is preliminary data.</text>
</comment>
<sequence>MFELVEDPCYYCLCFYAVLVLGALLCLASQLWKMLKQLNDEEESWAVDIPPGSLGFPFIGETVQFMAAINSGKGFYEFVRVRSLSWEDGATVIILDEALKITFKAMCKMLLSLESGQELELLQEDVGHVCKAMLAFPLRFPGTRFYKGLQARKRIMSTLEKIIRRRRREGLDSKNDDFLQHLLAEDENSCSDGLMYRLSDAEIQDNILTMIIAGQDTTASAITWMVKYLGENQKVLDQLKAEQLQLAEKTSKKLFLTLDDLNEMPYASKVVKESLRMASVVPWFPRLVLQDCEIEGYKIKKGWNVNIDVKSIHLDPMVYSEPNNFNPSRFDDESKPYSFLAFGMGSRTCLGMNMAKAMMLVFLHRFLTTYK</sequence>
<dbReference type="GO" id="GO:0020037">
    <property type="term" value="F:heme binding"/>
    <property type="evidence" value="ECO:0007669"/>
    <property type="project" value="InterPro"/>
</dbReference>
<keyword evidence="7 8" id="KW-0349">Heme</keyword>
<dbReference type="InterPro" id="IPR001128">
    <property type="entry name" value="Cyt_P450"/>
</dbReference>
<keyword evidence="4 7" id="KW-0479">Metal-binding</keyword>
<dbReference type="EMBL" id="AWUE01019225">
    <property type="protein sequence ID" value="OMO75218.1"/>
    <property type="molecule type" value="Genomic_DNA"/>
</dbReference>
<keyword evidence="8" id="KW-0503">Monooxygenase</keyword>
<evidence type="ECO:0000313" key="11">
    <source>
        <dbReference type="Proteomes" id="UP000187203"/>
    </source>
</evidence>
<dbReference type="InterPro" id="IPR002401">
    <property type="entry name" value="Cyt_P450_E_grp-I"/>
</dbReference>
<dbReference type="GO" id="GO:0016132">
    <property type="term" value="P:brassinosteroid biosynthetic process"/>
    <property type="evidence" value="ECO:0007669"/>
    <property type="project" value="TreeGrafter"/>
</dbReference>
<dbReference type="PANTHER" id="PTHR24286">
    <property type="entry name" value="CYTOCHROME P450 26"/>
    <property type="match status" value="1"/>
</dbReference>
<keyword evidence="9" id="KW-0472">Membrane</keyword>
<dbReference type="GO" id="GO:0005506">
    <property type="term" value="F:iron ion binding"/>
    <property type="evidence" value="ECO:0007669"/>
    <property type="project" value="InterPro"/>
</dbReference>
<keyword evidence="6 7" id="KW-0408">Iron</keyword>
<dbReference type="AlphaFoldDB" id="A0A1R3HY06"/>
<dbReference type="SUPFAM" id="SSF48264">
    <property type="entry name" value="Cytochrome P450"/>
    <property type="match status" value="1"/>
</dbReference>
<evidence type="ECO:0000256" key="3">
    <source>
        <dbReference type="ARBA" id="ARBA00022692"/>
    </source>
</evidence>
<organism evidence="10 11">
    <name type="scientific">Corchorus olitorius</name>
    <dbReference type="NCBI Taxonomy" id="93759"/>
    <lineage>
        <taxon>Eukaryota</taxon>
        <taxon>Viridiplantae</taxon>
        <taxon>Streptophyta</taxon>
        <taxon>Embryophyta</taxon>
        <taxon>Tracheophyta</taxon>
        <taxon>Spermatophyta</taxon>
        <taxon>Magnoliopsida</taxon>
        <taxon>eudicotyledons</taxon>
        <taxon>Gunneridae</taxon>
        <taxon>Pentapetalae</taxon>
        <taxon>rosids</taxon>
        <taxon>malvids</taxon>
        <taxon>Malvales</taxon>
        <taxon>Malvaceae</taxon>
        <taxon>Grewioideae</taxon>
        <taxon>Apeibeae</taxon>
        <taxon>Corchorus</taxon>
    </lineage>
</organism>
<dbReference type="OrthoDB" id="2789670at2759"/>
<reference evidence="11" key="1">
    <citation type="submission" date="2013-09" db="EMBL/GenBank/DDBJ databases">
        <title>Corchorus olitorius genome sequencing.</title>
        <authorList>
            <person name="Alam M."/>
            <person name="Haque M.S."/>
            <person name="Islam M.S."/>
            <person name="Emdad E.M."/>
            <person name="Islam M.M."/>
            <person name="Ahmed B."/>
            <person name="Halim A."/>
            <person name="Hossen Q.M.M."/>
            <person name="Hossain M.Z."/>
            <person name="Ahmed R."/>
            <person name="Khan M.M."/>
            <person name="Islam R."/>
            <person name="Rashid M.M."/>
            <person name="Khan S.A."/>
            <person name="Rahman M.S."/>
            <person name="Alam M."/>
            <person name="Yahiya A.S."/>
            <person name="Khan M.S."/>
            <person name="Azam M.S."/>
            <person name="Haque T."/>
            <person name="Lashkar M.Z.H."/>
            <person name="Akhand A.I."/>
            <person name="Morshed G."/>
            <person name="Roy S."/>
            <person name="Uddin K.S."/>
            <person name="Rabeya T."/>
            <person name="Hossain A.S."/>
            <person name="Chowdhury A."/>
            <person name="Snigdha A.R."/>
            <person name="Mortoza M.S."/>
            <person name="Matin S.A."/>
            <person name="Hoque S.M.E."/>
            <person name="Islam M.K."/>
            <person name="Roy D.K."/>
            <person name="Haider R."/>
            <person name="Moosa M.M."/>
            <person name="Elias S.M."/>
            <person name="Hasan A.M."/>
            <person name="Jahan S."/>
            <person name="Shafiuddin M."/>
            <person name="Mahmood N."/>
            <person name="Shommy N.S."/>
        </authorList>
    </citation>
    <scope>NUCLEOTIDE SEQUENCE [LARGE SCALE GENOMIC DNA]</scope>
    <source>
        <strain evidence="11">cv. O-4</strain>
    </source>
</reference>
<dbReference type="GO" id="GO:0004497">
    <property type="term" value="F:monooxygenase activity"/>
    <property type="evidence" value="ECO:0007669"/>
    <property type="project" value="UniProtKB-KW"/>
</dbReference>
<evidence type="ECO:0000256" key="8">
    <source>
        <dbReference type="RuleBase" id="RU000461"/>
    </source>
</evidence>
<name>A0A1R3HY06_9ROSI</name>
<dbReference type="PRINTS" id="PR00463">
    <property type="entry name" value="EP450I"/>
</dbReference>
<evidence type="ECO:0000256" key="2">
    <source>
        <dbReference type="ARBA" id="ARBA00010617"/>
    </source>
</evidence>
<dbReference type="Pfam" id="PF00067">
    <property type="entry name" value="p450"/>
    <property type="match status" value="1"/>
</dbReference>
<proteinExistence type="inferred from homology"/>
<feature type="binding site" description="axial binding residue" evidence="7">
    <location>
        <position position="349"/>
    </location>
    <ligand>
        <name>heme</name>
        <dbReference type="ChEBI" id="CHEBI:30413"/>
    </ligand>
    <ligandPart>
        <name>Fe</name>
        <dbReference type="ChEBI" id="CHEBI:18248"/>
    </ligandPart>
</feature>
<comment type="subcellular location">
    <subcellularLocation>
        <location evidence="1">Membrane</location>
        <topology evidence="1">Single-pass membrane protein</topology>
    </subcellularLocation>
</comment>
<comment type="cofactor">
    <cofactor evidence="7">
        <name>heme</name>
        <dbReference type="ChEBI" id="CHEBI:30413"/>
    </cofactor>
</comment>
<evidence type="ECO:0000256" key="9">
    <source>
        <dbReference type="SAM" id="Phobius"/>
    </source>
</evidence>